<dbReference type="EMBL" id="LXTC01000004">
    <property type="protein sequence ID" value="OBA20627.1"/>
    <property type="molecule type" value="Genomic_DNA"/>
</dbReference>
<evidence type="ECO:0000256" key="2">
    <source>
        <dbReference type="ARBA" id="ARBA00014286"/>
    </source>
</evidence>
<comment type="similarity">
    <text evidence="1">Belongs to the AIM6 family.</text>
</comment>
<organism evidence="3 4">
    <name type="scientific">Metschnikowia bicuspidata var. bicuspidata NRRL YB-4993</name>
    <dbReference type="NCBI Taxonomy" id="869754"/>
    <lineage>
        <taxon>Eukaryota</taxon>
        <taxon>Fungi</taxon>
        <taxon>Dikarya</taxon>
        <taxon>Ascomycota</taxon>
        <taxon>Saccharomycotina</taxon>
        <taxon>Pichiomycetes</taxon>
        <taxon>Metschnikowiaceae</taxon>
        <taxon>Metschnikowia</taxon>
    </lineage>
</organism>
<comment type="caution">
    <text evidence="3">The sequence shown here is derived from an EMBL/GenBank/DDBJ whole genome shotgun (WGS) entry which is preliminary data.</text>
</comment>
<dbReference type="SUPFAM" id="SSF51695">
    <property type="entry name" value="PLC-like phosphodiesterases"/>
    <property type="match status" value="1"/>
</dbReference>
<dbReference type="Proteomes" id="UP000092555">
    <property type="component" value="Unassembled WGS sequence"/>
</dbReference>
<dbReference type="GeneID" id="30031950"/>
<dbReference type="GO" id="GO:0008081">
    <property type="term" value="F:phosphoric diester hydrolase activity"/>
    <property type="evidence" value="ECO:0007669"/>
    <property type="project" value="InterPro"/>
</dbReference>
<reference evidence="3 4" key="1">
    <citation type="submission" date="2016-05" db="EMBL/GenBank/DDBJ databases">
        <title>Comparative genomics of biotechnologically important yeasts.</title>
        <authorList>
            <consortium name="DOE Joint Genome Institute"/>
            <person name="Riley R."/>
            <person name="Haridas S."/>
            <person name="Wolfe K.H."/>
            <person name="Lopes M.R."/>
            <person name="Hittinger C.T."/>
            <person name="Goker M."/>
            <person name="Salamov A."/>
            <person name="Wisecaver J."/>
            <person name="Long T.M."/>
            <person name="Aerts A.L."/>
            <person name="Barry K."/>
            <person name="Choi C."/>
            <person name="Clum A."/>
            <person name="Coughlan A.Y."/>
            <person name="Deshpande S."/>
            <person name="Douglass A.P."/>
            <person name="Hanson S.J."/>
            <person name="Klenk H.-P."/>
            <person name="LaButti K."/>
            <person name="Lapidus A."/>
            <person name="Lindquist E."/>
            <person name="Lipzen A."/>
            <person name="Meier-kolthoff J.P."/>
            <person name="Ohm R.A."/>
            <person name="Otillar R.P."/>
            <person name="Pangilinan J."/>
            <person name="Peng Y."/>
            <person name="Rokas A."/>
            <person name="Rosa C.A."/>
            <person name="Scheuner C."/>
            <person name="Sibirny A.A."/>
            <person name="Slot J.C."/>
            <person name="Stielow J.B."/>
            <person name="Sun H."/>
            <person name="Kurtzman C.P."/>
            <person name="Blackwell M."/>
            <person name="Grigoriev I.V."/>
            <person name="Jeffries T.W."/>
        </authorList>
    </citation>
    <scope>NUCLEOTIDE SEQUENCE [LARGE SCALE GENOMIC DNA]</scope>
    <source>
        <strain evidence="3 4">NRRL YB-4993</strain>
    </source>
</reference>
<name>A0A1A0H9R7_9ASCO</name>
<accession>A0A1A0H9R7</accession>
<protein>
    <recommendedName>
        <fullName evidence="2">Altered inheritance of mitochondria protein 6</fullName>
    </recommendedName>
</protein>
<dbReference type="STRING" id="869754.A0A1A0H9R7"/>
<keyword evidence="4" id="KW-1185">Reference proteome</keyword>
<gene>
    <name evidence="3" type="ORF">METBIDRAFT_78954</name>
</gene>
<sequence length="318" mass="36599">MINVYRPVMANPPAAISVESLTRDVHLKPIHSHNDYWRKRPFLDALLYGCISIEADIWRFPKSYTVTDTTTESTAKFDRDDIYVGHNQVHLKPENTLRDLYLDPLYRFLESANNDHSEPILGAVSKKYGVFFDSPELTLNLWLDLKTNGSDTYLVLKSYLREFTEKQYLSHFNNSDLQRVEGPVAVTLTGDVPWALIELEDTIYDIRSVFLDCPLHQLVSASEQDRQRYGRLCLFASASLEQLIGTRDYEASLRHDFGEPQRAMLKEFFDAAHAVGLKARIWGGVDWPVHVRNMHWKSLWELGCDLINADDLESAAQF</sequence>
<dbReference type="InterPro" id="IPR017946">
    <property type="entry name" value="PLC-like_Pdiesterase_TIM-brl"/>
</dbReference>
<dbReference type="RefSeq" id="XP_018711149.1">
    <property type="nucleotide sequence ID" value="XM_018858974.1"/>
</dbReference>
<proteinExistence type="inferred from homology"/>
<evidence type="ECO:0000313" key="3">
    <source>
        <dbReference type="EMBL" id="OBA20627.1"/>
    </source>
</evidence>
<dbReference type="InterPro" id="IPR051236">
    <property type="entry name" value="HAT_RTT109-like"/>
</dbReference>
<evidence type="ECO:0000313" key="4">
    <source>
        <dbReference type="Proteomes" id="UP000092555"/>
    </source>
</evidence>
<dbReference type="AlphaFoldDB" id="A0A1A0H9R7"/>
<dbReference type="OrthoDB" id="4153866at2759"/>
<dbReference type="GO" id="GO:0006629">
    <property type="term" value="P:lipid metabolic process"/>
    <property type="evidence" value="ECO:0007669"/>
    <property type="project" value="InterPro"/>
</dbReference>
<dbReference type="PANTHER" id="PTHR31571:SF1">
    <property type="entry name" value="ALTERED INHERITANCE OF MITOCHONDRIA PROTEIN 6"/>
    <property type="match status" value="1"/>
</dbReference>
<evidence type="ECO:0000256" key="1">
    <source>
        <dbReference type="ARBA" id="ARBA00008858"/>
    </source>
</evidence>
<dbReference type="PANTHER" id="PTHR31571">
    <property type="entry name" value="ALTERED INHERITANCE OF MITOCHONDRIA PROTEIN 6"/>
    <property type="match status" value="1"/>
</dbReference>